<evidence type="ECO:0000313" key="2">
    <source>
        <dbReference type="EMBL" id="GGD53620.1"/>
    </source>
</evidence>
<evidence type="ECO:0000256" key="1">
    <source>
        <dbReference type="SAM" id="Phobius"/>
    </source>
</evidence>
<organism evidence="2 3">
    <name type="scientific">Muriicola marianensis</name>
    <dbReference type="NCBI Taxonomy" id="1324801"/>
    <lineage>
        <taxon>Bacteria</taxon>
        <taxon>Pseudomonadati</taxon>
        <taxon>Bacteroidota</taxon>
        <taxon>Flavobacteriia</taxon>
        <taxon>Flavobacteriales</taxon>
        <taxon>Flavobacteriaceae</taxon>
        <taxon>Muriicola</taxon>
    </lineage>
</organism>
<reference evidence="3" key="1">
    <citation type="journal article" date="2019" name="Int. J. Syst. Evol. Microbiol.">
        <title>The Global Catalogue of Microorganisms (GCM) 10K type strain sequencing project: providing services to taxonomists for standard genome sequencing and annotation.</title>
        <authorList>
            <consortium name="The Broad Institute Genomics Platform"/>
            <consortium name="The Broad Institute Genome Sequencing Center for Infectious Disease"/>
            <person name="Wu L."/>
            <person name="Ma J."/>
        </authorList>
    </citation>
    <scope>NUCLEOTIDE SEQUENCE [LARGE SCALE GENOMIC DNA]</scope>
    <source>
        <strain evidence="3">CGMCC 1.12606</strain>
    </source>
</reference>
<keyword evidence="1" id="KW-0812">Transmembrane</keyword>
<dbReference type="RefSeq" id="WP_188370568.1">
    <property type="nucleotide sequence ID" value="NZ_BMFH01000001.1"/>
</dbReference>
<gene>
    <name evidence="2" type="ORF">GCM10011361_20400</name>
</gene>
<feature type="transmembrane region" description="Helical" evidence="1">
    <location>
        <begin position="122"/>
        <end position="144"/>
    </location>
</feature>
<protein>
    <recommendedName>
        <fullName evidence="4">SoxR reducing system RseC family protein</fullName>
    </recommendedName>
</protein>
<keyword evidence="1" id="KW-0472">Membrane</keyword>
<comment type="caution">
    <text evidence="2">The sequence shown here is derived from an EMBL/GenBank/DDBJ whole genome shotgun (WGS) entry which is preliminary data.</text>
</comment>
<keyword evidence="3" id="KW-1185">Reference proteome</keyword>
<dbReference type="Proteomes" id="UP000625780">
    <property type="component" value="Unassembled WGS sequence"/>
</dbReference>
<keyword evidence="1" id="KW-1133">Transmembrane helix</keyword>
<dbReference type="EMBL" id="BMFH01000001">
    <property type="protein sequence ID" value="GGD53620.1"/>
    <property type="molecule type" value="Genomic_DNA"/>
</dbReference>
<evidence type="ECO:0008006" key="4">
    <source>
        <dbReference type="Google" id="ProtNLM"/>
    </source>
</evidence>
<proteinExistence type="predicted"/>
<feature type="transmembrane region" description="Helical" evidence="1">
    <location>
        <begin position="95"/>
        <end position="116"/>
    </location>
</feature>
<sequence length="169" mass="18946">MSTKSESYLVEENMNTVYDLIRAEMDKTLFKKKYNLSGDIAENGGIDLSPKLVFAYFQPNLGPVAKINLSATNICTDGKRCRLDLKRINGLTYKIHVGFVIGLCSLIIIIAGFYAIMGSGEFDLKILALPLFGLFYFLMIEGVADITTSNTKQRVLKILTDKKVKYKKQ</sequence>
<accession>A0ABQ1R298</accession>
<name>A0ABQ1R298_9FLAO</name>
<evidence type="ECO:0000313" key="3">
    <source>
        <dbReference type="Proteomes" id="UP000625780"/>
    </source>
</evidence>